<evidence type="ECO:0000256" key="1">
    <source>
        <dbReference type="ARBA" id="ARBA00022737"/>
    </source>
</evidence>
<dbReference type="Pfam" id="PF13041">
    <property type="entry name" value="PPR_2"/>
    <property type="match status" value="2"/>
</dbReference>
<evidence type="ECO:0000313" key="3">
    <source>
        <dbReference type="EMBL" id="KAK9167380.1"/>
    </source>
</evidence>
<dbReference type="EMBL" id="JBBNAG010000001">
    <property type="protein sequence ID" value="KAK9167380.1"/>
    <property type="molecule type" value="Genomic_DNA"/>
</dbReference>
<reference evidence="3 4" key="1">
    <citation type="submission" date="2024-01" db="EMBL/GenBank/DDBJ databases">
        <title>Genome assemblies of Stephania.</title>
        <authorList>
            <person name="Yang L."/>
        </authorList>
    </citation>
    <scope>NUCLEOTIDE SEQUENCE [LARGE SCALE GENOMIC DNA]</scope>
    <source>
        <strain evidence="3">JXDWG</strain>
        <tissue evidence="3">Leaf</tissue>
    </source>
</reference>
<dbReference type="FunFam" id="1.25.40.10:FF:000427">
    <property type="entry name" value="Pentatricopeptide repeat-containing protein chloroplastic"/>
    <property type="match status" value="1"/>
</dbReference>
<feature type="repeat" description="PPR" evidence="2">
    <location>
        <begin position="383"/>
        <end position="417"/>
    </location>
</feature>
<protein>
    <recommendedName>
        <fullName evidence="5">Pentatricopeptide repeat-containing protein</fullName>
    </recommendedName>
</protein>
<dbReference type="PROSITE" id="PS51375">
    <property type="entry name" value="PPR"/>
    <property type="match status" value="4"/>
</dbReference>
<feature type="repeat" description="PPR" evidence="2">
    <location>
        <begin position="178"/>
        <end position="208"/>
    </location>
</feature>
<dbReference type="Pfam" id="PF20431">
    <property type="entry name" value="E_motif"/>
    <property type="match status" value="1"/>
</dbReference>
<dbReference type="PANTHER" id="PTHR47926">
    <property type="entry name" value="PENTATRICOPEPTIDE REPEAT-CONTAINING PROTEIN"/>
    <property type="match status" value="1"/>
</dbReference>
<keyword evidence="4" id="KW-1185">Reference proteome</keyword>
<gene>
    <name evidence="3" type="ORF">Scep_002571</name>
</gene>
<evidence type="ECO:0008006" key="5">
    <source>
        <dbReference type="Google" id="ProtNLM"/>
    </source>
</evidence>
<evidence type="ECO:0000313" key="4">
    <source>
        <dbReference type="Proteomes" id="UP001419268"/>
    </source>
</evidence>
<dbReference type="AlphaFoldDB" id="A0AAP0Q4R6"/>
<organism evidence="3 4">
    <name type="scientific">Stephania cephalantha</name>
    <dbReference type="NCBI Taxonomy" id="152367"/>
    <lineage>
        <taxon>Eukaryota</taxon>
        <taxon>Viridiplantae</taxon>
        <taxon>Streptophyta</taxon>
        <taxon>Embryophyta</taxon>
        <taxon>Tracheophyta</taxon>
        <taxon>Spermatophyta</taxon>
        <taxon>Magnoliopsida</taxon>
        <taxon>Ranunculales</taxon>
        <taxon>Menispermaceae</taxon>
        <taxon>Menispermoideae</taxon>
        <taxon>Cissampelideae</taxon>
        <taxon>Stephania</taxon>
    </lineage>
</organism>
<dbReference type="FunFam" id="1.25.40.10:FF:000031">
    <property type="entry name" value="Pentatricopeptide repeat-containing protein mitochondrial"/>
    <property type="match status" value="1"/>
</dbReference>
<evidence type="ECO:0000256" key="2">
    <source>
        <dbReference type="PROSITE-ProRule" id="PRU00708"/>
    </source>
</evidence>
<dbReference type="InterPro" id="IPR002885">
    <property type="entry name" value="PPR_rpt"/>
</dbReference>
<name>A0AAP0Q4R6_9MAGN</name>
<comment type="caution">
    <text evidence="3">The sequence shown here is derived from an EMBL/GenBank/DDBJ whole genome shotgun (WGS) entry which is preliminary data.</text>
</comment>
<feature type="repeat" description="PPR" evidence="2">
    <location>
        <begin position="283"/>
        <end position="317"/>
    </location>
</feature>
<dbReference type="GO" id="GO:0009451">
    <property type="term" value="P:RNA modification"/>
    <property type="evidence" value="ECO:0007669"/>
    <property type="project" value="InterPro"/>
</dbReference>
<keyword evidence="1" id="KW-0677">Repeat</keyword>
<dbReference type="Pfam" id="PF01535">
    <property type="entry name" value="PPR"/>
    <property type="match status" value="3"/>
</dbReference>
<dbReference type="PANTHER" id="PTHR47926:SF386">
    <property type="entry name" value="PENTATRICOPEPTIDE REPEAT-CONTAINING PROTEIN"/>
    <property type="match status" value="1"/>
</dbReference>
<dbReference type="FunFam" id="1.25.40.10:FF:000366">
    <property type="entry name" value="Pentatricopeptide (PPR) repeat-containing protein"/>
    <property type="match status" value="1"/>
</dbReference>
<accession>A0AAP0Q4R6</accession>
<feature type="repeat" description="PPR" evidence="2">
    <location>
        <begin position="418"/>
        <end position="448"/>
    </location>
</feature>
<sequence>MICRVCDSTRILTTMSLLTFIDNCQSLRELRQIHSKCIIFGLTYGQFILAKLISSFISDKNLDYATQLFLHTREPDTFIYNSMIRIYSSSETPLLAISTYNNMRISDTLCVNNLTFPFVFRACANFSALSKGREIHGTIIRIGYEFDRFIHSSLLNLYAVCRETDYARQVFDEFEGKDLVFWNAMIMSYTRAGWLSEAFETFREMLELKNIRLRTNEVTVLSLISACVVAKDVELGRALHGYIIKNMDFAVKVKLGAAIIDFYAKCELMDEARGIFEEMAERNTVVWNTMISGYSQNGYPSDAIDLFREMLVTDVSPDHFTISAILSACAQLGALNLGNWVREFAENKGFWDVFVGTAVLDMYAKCGEITLAKEVFYQMEKKNVATWNAILSGFASHGQAHCTLDLFNEMESCGFIPDSVTFIAILNACSHAGLVDEGHRYFNLMVKHYKIVPRVEHYGCMVDLLGRAGLLGEAKDFIEKMDIEPNEHVWGAMLSACVLHHNVEMSEWAAYHVLQSDKVDSGSYILLSNVYATVQNFEKVRKVRNMMEQRGVPKHPGSSVIEVGDDVHEFVAADKSHPSLDEIYSLLDELHRRMKMEGYVPVLPFEYGS</sequence>
<dbReference type="InterPro" id="IPR011990">
    <property type="entry name" value="TPR-like_helical_dom_sf"/>
</dbReference>
<dbReference type="Pfam" id="PF20430">
    <property type="entry name" value="Eplus_motif"/>
    <property type="match status" value="1"/>
</dbReference>
<dbReference type="GO" id="GO:0003723">
    <property type="term" value="F:RNA binding"/>
    <property type="evidence" value="ECO:0007669"/>
    <property type="project" value="InterPro"/>
</dbReference>
<dbReference type="FunFam" id="1.25.40.10:FF:000227">
    <property type="entry name" value="Pentatricopeptide repeat-containing protein At3g13880"/>
    <property type="match status" value="1"/>
</dbReference>
<dbReference type="Gene3D" id="1.25.40.10">
    <property type="entry name" value="Tetratricopeptide repeat domain"/>
    <property type="match status" value="3"/>
</dbReference>
<dbReference type="NCBIfam" id="TIGR00756">
    <property type="entry name" value="PPR"/>
    <property type="match status" value="4"/>
</dbReference>
<proteinExistence type="predicted"/>
<dbReference type="InterPro" id="IPR046960">
    <property type="entry name" value="PPR_At4g14850-like_plant"/>
</dbReference>
<dbReference type="Proteomes" id="UP001419268">
    <property type="component" value="Unassembled WGS sequence"/>
</dbReference>
<dbReference type="InterPro" id="IPR046849">
    <property type="entry name" value="E2_motif"/>
</dbReference>
<dbReference type="InterPro" id="IPR046848">
    <property type="entry name" value="E_motif"/>
</dbReference>